<dbReference type="RefSeq" id="WP_121251468.1">
    <property type="nucleotide sequence ID" value="NZ_RBIL01000001.1"/>
</dbReference>
<reference evidence="3 4" key="1">
    <citation type="submission" date="2018-10" db="EMBL/GenBank/DDBJ databases">
        <title>Genomic Encyclopedia of Archaeal and Bacterial Type Strains, Phase II (KMG-II): from individual species to whole genera.</title>
        <authorList>
            <person name="Goeker M."/>
        </authorList>
    </citation>
    <scope>NUCLEOTIDE SEQUENCE [LARGE SCALE GENOMIC DNA]</scope>
    <source>
        <strain evidence="3 4">DSM 14954</strain>
    </source>
</reference>
<evidence type="ECO:0000259" key="2">
    <source>
        <dbReference type="Pfam" id="PF07883"/>
    </source>
</evidence>
<dbReference type="InterPro" id="IPR014500">
    <property type="entry name" value="UCP019307_cupin"/>
</dbReference>
<dbReference type="Proteomes" id="UP000278962">
    <property type="component" value="Unassembled WGS sequence"/>
</dbReference>
<dbReference type="InterPro" id="IPR014710">
    <property type="entry name" value="RmlC-like_jellyroll"/>
</dbReference>
<dbReference type="PANTHER" id="PTHR36448:SF2">
    <property type="entry name" value="CUPIN TYPE-1 DOMAIN-CONTAINING PROTEIN"/>
    <property type="match status" value="1"/>
</dbReference>
<keyword evidence="4" id="KW-1185">Reference proteome</keyword>
<dbReference type="InterPro" id="IPR047121">
    <property type="entry name" value="YjiB-like"/>
</dbReference>
<organism evidence="3 4">
    <name type="scientific">Solirubrobacter pauli</name>
    <dbReference type="NCBI Taxonomy" id="166793"/>
    <lineage>
        <taxon>Bacteria</taxon>
        <taxon>Bacillati</taxon>
        <taxon>Actinomycetota</taxon>
        <taxon>Thermoleophilia</taxon>
        <taxon>Solirubrobacterales</taxon>
        <taxon>Solirubrobacteraceae</taxon>
        <taxon>Solirubrobacter</taxon>
    </lineage>
</organism>
<feature type="region of interest" description="Disordered" evidence="1">
    <location>
        <begin position="138"/>
        <end position="157"/>
    </location>
</feature>
<name>A0A660LEA2_9ACTN</name>
<protein>
    <submittedName>
        <fullName evidence="3">Uncharacterized protein YjlB</fullName>
    </submittedName>
</protein>
<proteinExistence type="predicted"/>
<dbReference type="SUPFAM" id="SSF51182">
    <property type="entry name" value="RmlC-like cupins"/>
    <property type="match status" value="1"/>
</dbReference>
<dbReference type="Pfam" id="PF07883">
    <property type="entry name" value="Cupin_2"/>
    <property type="match status" value="1"/>
</dbReference>
<gene>
    <name evidence="3" type="ORF">C8N24_3255</name>
</gene>
<evidence type="ECO:0000313" key="4">
    <source>
        <dbReference type="Proteomes" id="UP000278962"/>
    </source>
</evidence>
<accession>A0A660LEA2</accession>
<dbReference type="PIRSF" id="PIRSF019307">
    <property type="entry name" value="UCP019307"/>
    <property type="match status" value="1"/>
</dbReference>
<dbReference type="AlphaFoldDB" id="A0A660LEA2"/>
<dbReference type="Gene3D" id="2.60.120.10">
    <property type="entry name" value="Jelly Rolls"/>
    <property type="match status" value="1"/>
</dbReference>
<dbReference type="CDD" id="cd02219">
    <property type="entry name" value="cupin_YjlB-like"/>
    <property type="match status" value="1"/>
</dbReference>
<dbReference type="OrthoDB" id="3186094at2"/>
<sequence>MQLETWAAPPGEVIPNHPRFEVLLYRGVDVRDAQGLLAAHGWGGSWVDGVFDFHHFHSTSHEVLAVIAGAAEIELGGPQGQTFAVSAGDVIVLPAGTGHRRASASADFRVVGAYPAGQEDYDLLREADEAARARIDALAPPPQDPVGGGGVARWRAG</sequence>
<dbReference type="EMBL" id="RBIL01000001">
    <property type="protein sequence ID" value="RKQ93392.1"/>
    <property type="molecule type" value="Genomic_DNA"/>
</dbReference>
<comment type="caution">
    <text evidence="3">The sequence shown here is derived from an EMBL/GenBank/DDBJ whole genome shotgun (WGS) entry which is preliminary data.</text>
</comment>
<evidence type="ECO:0000256" key="1">
    <source>
        <dbReference type="SAM" id="MobiDB-lite"/>
    </source>
</evidence>
<feature type="domain" description="Cupin type-2" evidence="2">
    <location>
        <begin position="54"/>
        <end position="105"/>
    </location>
</feature>
<evidence type="ECO:0000313" key="3">
    <source>
        <dbReference type="EMBL" id="RKQ93392.1"/>
    </source>
</evidence>
<dbReference type="InterPro" id="IPR013096">
    <property type="entry name" value="Cupin_2"/>
</dbReference>
<dbReference type="InterPro" id="IPR011051">
    <property type="entry name" value="RmlC_Cupin_sf"/>
</dbReference>
<dbReference type="PANTHER" id="PTHR36448">
    <property type="entry name" value="BLR7373 PROTEIN"/>
    <property type="match status" value="1"/>
</dbReference>